<dbReference type="EMBL" id="JAEEAQ010000005">
    <property type="protein sequence ID" value="MBI0311600.1"/>
    <property type="molecule type" value="Genomic_DNA"/>
</dbReference>
<protein>
    <submittedName>
        <fullName evidence="1">Uncharacterized protein</fullName>
    </submittedName>
</protein>
<dbReference type="Proteomes" id="UP000638849">
    <property type="component" value="Unassembled WGS sequence"/>
</dbReference>
<evidence type="ECO:0000313" key="2">
    <source>
        <dbReference type="Proteomes" id="UP000638849"/>
    </source>
</evidence>
<proteinExistence type="predicted"/>
<organism evidence="1 2">
    <name type="scientific">Streptomyces javensis</name>
    <dbReference type="NCBI Taxonomy" id="114698"/>
    <lineage>
        <taxon>Bacteria</taxon>
        <taxon>Bacillati</taxon>
        <taxon>Actinomycetota</taxon>
        <taxon>Actinomycetes</taxon>
        <taxon>Kitasatosporales</taxon>
        <taxon>Streptomycetaceae</taxon>
        <taxon>Streptomyces</taxon>
        <taxon>Streptomyces violaceusniger group</taxon>
    </lineage>
</organism>
<feature type="non-terminal residue" evidence="1">
    <location>
        <position position="1"/>
    </location>
</feature>
<comment type="caution">
    <text evidence="1">The sequence shown here is derived from an EMBL/GenBank/DDBJ whole genome shotgun (WGS) entry which is preliminary data.</text>
</comment>
<keyword evidence="2" id="KW-1185">Reference proteome</keyword>
<sequence>PFVESALAALTITWDGGFADADYAPLDWMRCEVHIGLAPDFTPDQATLRDTIESPQGGTVTVPVPYSTHFVRLRTRTTSGVAGAATSTVVGSPRKAATTDISAGAVTADLIAADAIAGKNITGGTITGSTIQTASSGQRIVLNYVTNTITVYNANDDVVAQVVPEGNYGGGGFWSRGFQSPVNIYSQLANGKLIFNTIDGAAITDGGLSFTLAPSSKAAQLVIDSGSATQANPPATIRLNAKSNSLARPTVTISDNGSGPCDLQVTGKVTANGIGTPLVARATSDRSRTSTGLTDDPELRFTVSPSTTYLLTGWIKYSAGTDGDIVLDWTIPSGALGEWAGHGPGVTLISTNDGPGTLIADTASTRGYLLRAESNDISQARTFGGTGDAQPYSVFIMGILRVQGTGGLYALQWAQGSSSTVETTVFADSWLRLEPVP</sequence>
<accession>A0ABS0R2M4</accession>
<evidence type="ECO:0000313" key="1">
    <source>
        <dbReference type="EMBL" id="MBI0311600.1"/>
    </source>
</evidence>
<name>A0ABS0R2M4_9ACTN</name>
<reference evidence="1 2" key="1">
    <citation type="submission" date="2020-12" db="EMBL/GenBank/DDBJ databases">
        <authorList>
            <person name="Kusuma A.B."/>
            <person name="Nouioui I."/>
            <person name="Goodfellow M."/>
        </authorList>
    </citation>
    <scope>NUCLEOTIDE SEQUENCE [LARGE SCALE GENOMIC DNA]</scope>
    <source>
        <strain evidence="1 2">DSM 41764</strain>
    </source>
</reference>
<gene>
    <name evidence="1" type="ORF">JBF12_00825</name>
</gene>